<dbReference type="Proteomes" id="UP000198341">
    <property type="component" value="Chromosome 13"/>
</dbReference>
<dbReference type="AlphaFoldDB" id="K8EM98"/>
<feature type="compositionally biased region" description="Low complexity" evidence="1">
    <location>
        <begin position="319"/>
        <end position="335"/>
    </location>
</feature>
<gene>
    <name evidence="2" type="ordered locus">Bathy13g00500</name>
</gene>
<feature type="compositionally biased region" description="Low complexity" evidence="1">
    <location>
        <begin position="382"/>
        <end position="402"/>
    </location>
</feature>
<evidence type="ECO:0000313" key="3">
    <source>
        <dbReference type="Proteomes" id="UP000198341"/>
    </source>
</evidence>
<feature type="region of interest" description="Disordered" evidence="1">
    <location>
        <begin position="303"/>
        <end position="408"/>
    </location>
</feature>
<keyword evidence="3" id="KW-1185">Reference proteome</keyword>
<protein>
    <submittedName>
        <fullName evidence="2">Uncharacterized protein</fullName>
    </submittedName>
</protein>
<dbReference type="SUPFAM" id="SSF58022">
    <property type="entry name" value="XRCC4, C-terminal oligomerization domain"/>
    <property type="match status" value="1"/>
</dbReference>
<evidence type="ECO:0000313" key="2">
    <source>
        <dbReference type="EMBL" id="CCO19181.1"/>
    </source>
</evidence>
<sequence>MTTECTERPISRPARLVDFYSFPSSGTELNGEKVECIFFPRFNDREETFSLDVLAFTHTKEGDEKDDLNDDLDDDDAYRTFNRLGVAVFRTSGFVSRPKVVVYDNWYQRAKEALTPTTATTLIGRRAKRYQFSIEEKTKKNTDDDTAEEEVFELVWRFSENDDENANEESREEDTKKKRKEMVMMRGSCKMKRVVAAAARAAEGVETGSAKETATTVLLELLRHASLKYIREKEGNVDLKRANECLRKDQEIAVKKELEKARDIEQFKRKCFEECLVLVNEKKKRIRELEEILETARKENDALSKKIGKGKGGKKRGRSSSSEESSSSEASSSSEEVSDEDEEEEANTDDEDKATQIRKRMRQTAMVDTIKTTSDGRKKPSAKPTTTKTTKATKATASQKSKPAARRVNTFDALMQANLGRDSDANSQSSSF</sequence>
<feature type="compositionally biased region" description="Acidic residues" evidence="1">
    <location>
        <begin position="336"/>
        <end position="352"/>
    </location>
</feature>
<dbReference type="KEGG" id="bpg:Bathy13g00500"/>
<organism evidence="2 3">
    <name type="scientific">Bathycoccus prasinos</name>
    <dbReference type="NCBI Taxonomy" id="41875"/>
    <lineage>
        <taxon>Eukaryota</taxon>
        <taxon>Viridiplantae</taxon>
        <taxon>Chlorophyta</taxon>
        <taxon>Mamiellophyceae</taxon>
        <taxon>Mamiellales</taxon>
        <taxon>Bathycoccaceae</taxon>
        <taxon>Bathycoccus</taxon>
    </lineage>
</organism>
<proteinExistence type="predicted"/>
<dbReference type="GeneID" id="19012019"/>
<evidence type="ECO:0000256" key="1">
    <source>
        <dbReference type="SAM" id="MobiDB-lite"/>
    </source>
</evidence>
<reference evidence="2 3" key="1">
    <citation type="submission" date="2011-10" db="EMBL/GenBank/DDBJ databases">
        <authorList>
            <person name="Genoscope - CEA"/>
        </authorList>
    </citation>
    <scope>NUCLEOTIDE SEQUENCE [LARGE SCALE GENOMIC DNA]</scope>
    <source>
        <strain evidence="2 3">RCC 1105</strain>
    </source>
</reference>
<feature type="compositionally biased region" description="Basic residues" evidence="1">
    <location>
        <begin position="306"/>
        <end position="318"/>
    </location>
</feature>
<dbReference type="RefSeq" id="XP_007509378.1">
    <property type="nucleotide sequence ID" value="XM_007509316.1"/>
</dbReference>
<name>K8EM98_9CHLO</name>
<dbReference type="EMBL" id="FO082266">
    <property type="protein sequence ID" value="CCO19181.1"/>
    <property type="molecule type" value="Genomic_DNA"/>
</dbReference>
<accession>K8EM98</accession>